<dbReference type="RefSeq" id="WP_165610526.1">
    <property type="nucleotide sequence ID" value="NZ_FQWM01000006.1"/>
</dbReference>
<organism evidence="1 2">
    <name type="scientific">Cognatishimia maritima</name>
    <dbReference type="NCBI Taxonomy" id="870908"/>
    <lineage>
        <taxon>Bacteria</taxon>
        <taxon>Pseudomonadati</taxon>
        <taxon>Pseudomonadota</taxon>
        <taxon>Alphaproteobacteria</taxon>
        <taxon>Rhodobacterales</taxon>
        <taxon>Paracoccaceae</taxon>
        <taxon>Cognatishimia</taxon>
    </lineage>
</organism>
<dbReference type="Proteomes" id="UP000184211">
    <property type="component" value="Unassembled WGS sequence"/>
</dbReference>
<keyword evidence="2" id="KW-1185">Reference proteome</keyword>
<accession>A0A1M5UCY7</accession>
<evidence type="ECO:0000313" key="2">
    <source>
        <dbReference type="Proteomes" id="UP000184211"/>
    </source>
</evidence>
<proteinExistence type="predicted"/>
<dbReference type="InterPro" id="IPR025961">
    <property type="entry name" value="Metal_resist"/>
</dbReference>
<dbReference type="Pfam" id="PF13801">
    <property type="entry name" value="Metal_resist"/>
    <property type="match status" value="1"/>
</dbReference>
<dbReference type="AlphaFoldDB" id="A0A1M5UCY7"/>
<gene>
    <name evidence="1" type="ORF">SAMN04488044_2865</name>
</gene>
<protein>
    <submittedName>
        <fullName evidence="1">Heavy-metal resistance</fullName>
    </submittedName>
</protein>
<dbReference type="STRING" id="870908.SAMN04488044_2865"/>
<reference evidence="2" key="1">
    <citation type="submission" date="2016-11" db="EMBL/GenBank/DDBJ databases">
        <authorList>
            <person name="Varghese N."/>
            <person name="Submissions S."/>
        </authorList>
    </citation>
    <scope>NUCLEOTIDE SEQUENCE [LARGE SCALE GENOMIC DNA]</scope>
    <source>
        <strain evidence="2">DSM 28223</strain>
    </source>
</reference>
<name>A0A1M5UCY7_9RHOB</name>
<sequence length="164" mass="18471">MSANSTPPRAPMRRSLRILLFVSLALNLIVVGLAAGAIFGGSHKSHRLPRETDFMGAFTQALPDRDRREIGRDIRRHHRREGIDRAAARAEFEAMLTLIRSTPFEADDLRALLTKQARQEADRRVAAQDIWLSRVASMTDAERQDYADQIEAVLAAMAKRGPRR</sequence>
<evidence type="ECO:0000313" key="1">
    <source>
        <dbReference type="EMBL" id="SHH60686.1"/>
    </source>
</evidence>
<dbReference type="EMBL" id="FQWM01000006">
    <property type="protein sequence ID" value="SHH60686.1"/>
    <property type="molecule type" value="Genomic_DNA"/>
</dbReference>